<evidence type="ECO:0000256" key="15">
    <source>
        <dbReference type="ARBA" id="ARBA00062216"/>
    </source>
</evidence>
<evidence type="ECO:0000256" key="3">
    <source>
        <dbReference type="ARBA" id="ARBA00012357"/>
    </source>
</evidence>
<proteinExistence type="inferred from homology"/>
<evidence type="ECO:0000256" key="5">
    <source>
        <dbReference type="ARBA" id="ARBA00022691"/>
    </source>
</evidence>
<evidence type="ECO:0000256" key="9">
    <source>
        <dbReference type="ARBA" id="ARBA00023115"/>
    </source>
</evidence>
<comment type="cofactor">
    <cofactor evidence="16">
        <name>pyruvate</name>
        <dbReference type="ChEBI" id="CHEBI:15361"/>
    </cofactor>
    <text evidence="16">Binds 1 pyruvoyl group covalently per subunit.</text>
</comment>
<evidence type="ECO:0000256" key="8">
    <source>
        <dbReference type="ARBA" id="ARBA00023066"/>
    </source>
</evidence>
<protein>
    <recommendedName>
        <fullName evidence="4 16">S-adenosylmethionine decarboxylase proenzyme</fullName>
        <ecNumber evidence="3 16">4.1.1.50</ecNumber>
    </recommendedName>
</protein>
<feature type="active site" description="Proton acceptor; for processing activity" evidence="17">
    <location>
        <position position="249"/>
    </location>
</feature>
<dbReference type="GO" id="GO:0008295">
    <property type="term" value="P:spermidine biosynthetic process"/>
    <property type="evidence" value="ECO:0007669"/>
    <property type="project" value="UniProtKB-KW"/>
</dbReference>
<dbReference type="InterPro" id="IPR001985">
    <property type="entry name" value="S-AdoMet_decarboxylase_euk"/>
</dbReference>
<evidence type="ECO:0000256" key="2">
    <source>
        <dbReference type="ARBA" id="ARBA00008466"/>
    </source>
</evidence>
<keyword evidence="7 19" id="KW-0068">Autocatalytic cleavage</keyword>
<comment type="pathway">
    <text evidence="1 16">Amine and polyamine biosynthesis; S-adenosylmethioninamine biosynthesis; S-adenosylmethioninamine from S-adenosyl-L-methionine: step 1/1.</text>
</comment>
<gene>
    <name evidence="21" type="ORF">TEOVI_000562300</name>
</gene>
<dbReference type="Proteomes" id="UP000195570">
    <property type="component" value="Unassembled WGS sequence"/>
</dbReference>
<keyword evidence="9 16" id="KW-0620">Polyamine biosynthesis</keyword>
<dbReference type="InterPro" id="IPR048283">
    <property type="entry name" value="AdoMetDC-like"/>
</dbReference>
<dbReference type="SMR" id="A0A1G4I0X7"/>
<keyword evidence="8 16" id="KW-0745">Spermidine biosynthesis</keyword>
<dbReference type="GO" id="GO:0004014">
    <property type="term" value="F:adenosylmethionine decarboxylase activity"/>
    <property type="evidence" value="ECO:0007669"/>
    <property type="project" value="UniProtKB-EC"/>
</dbReference>
<organism evidence="21 22">
    <name type="scientific">Trypanosoma equiperdum</name>
    <dbReference type="NCBI Taxonomy" id="5694"/>
    <lineage>
        <taxon>Eukaryota</taxon>
        <taxon>Discoba</taxon>
        <taxon>Euglenozoa</taxon>
        <taxon>Kinetoplastea</taxon>
        <taxon>Metakinetoplastina</taxon>
        <taxon>Trypanosomatida</taxon>
        <taxon>Trypanosomatidae</taxon>
        <taxon>Trypanosoma</taxon>
    </lineage>
</organism>
<dbReference type="EC" id="4.1.1.50" evidence="3 16"/>
<dbReference type="AlphaFoldDB" id="A0A1G4I0X7"/>
<evidence type="ECO:0000256" key="7">
    <source>
        <dbReference type="ARBA" id="ARBA00022813"/>
    </source>
</evidence>
<reference evidence="21" key="1">
    <citation type="submission" date="2016-09" db="EMBL/GenBank/DDBJ databases">
        <authorList>
            <person name="Hebert L."/>
            <person name="Moumen B."/>
        </authorList>
    </citation>
    <scope>NUCLEOTIDE SEQUENCE [LARGE SCALE GENOMIC DNA]</scope>
    <source>
        <strain evidence="21">OVI</strain>
    </source>
</reference>
<sequence length="370" mass="41748">MSSCKDSLSLMAMWGSIARFDPKHERSFEGPEKRLEVIMRVVDGTHVSGLLAHDDDVWQKVIDAICAHIVSREFNEYIRSYVLSESSLFVMKDRVILITCGTITLLNCVPLICEAVSTVCGEVEWVSFMHKNYSFPWEQKGPHLSMAEEFKTLRSHFPSGQPFIFGPIDSDHYFLYFHSDVVQPSCSDDAQLSMTMYGLDRNQTKHWYSDKMLPTGPETAVIREATGLSEVVDDSWILHDLQYEPCGYSINAIRGSEYQTIHITPEEHCSFASYETNTCALNYSKCICGVLRVFDPERFSVIVFIDPDSAVGKSYHSGGTIGVEPEYYPNYEAHHRTVNEYTPGHWVLKVNYVKRAVGTVGTSAASGAKE</sequence>
<dbReference type="UniPathway" id="UPA00331">
    <property type="reaction ID" value="UER00451"/>
</dbReference>
<evidence type="ECO:0000256" key="14">
    <source>
        <dbReference type="ARBA" id="ARBA00048112"/>
    </source>
</evidence>
<evidence type="ECO:0000256" key="18">
    <source>
        <dbReference type="PIRSR" id="PIRSR001355-3"/>
    </source>
</evidence>
<evidence type="ECO:0000256" key="16">
    <source>
        <dbReference type="PIRNR" id="PIRNR001355"/>
    </source>
</evidence>
<keyword evidence="6 16" id="KW-0210">Decarboxylase</keyword>
<keyword evidence="13 16" id="KW-0670">Pyruvate</keyword>
<keyword evidence="5 16" id="KW-0949">S-adenosyl-L-methionine</keyword>
<evidence type="ECO:0000256" key="17">
    <source>
        <dbReference type="PIRSR" id="PIRSR001355-1"/>
    </source>
</evidence>
<dbReference type="GeneID" id="92379563"/>
<keyword evidence="22" id="KW-1185">Reference proteome</keyword>
<dbReference type="GO" id="GO:0005829">
    <property type="term" value="C:cytosol"/>
    <property type="evidence" value="ECO:0007669"/>
    <property type="project" value="TreeGrafter"/>
</dbReference>
<comment type="similarity">
    <text evidence="2 16">Belongs to the eukaryotic AdoMetDC family.</text>
</comment>
<dbReference type="RefSeq" id="XP_067076943.1">
    <property type="nucleotide sequence ID" value="XM_067220842.1"/>
</dbReference>
<dbReference type="FunFam" id="3.60.90.10:FF:000009">
    <property type="entry name" value="S-adenosylmethionine decarboxylase proenzyme"/>
    <property type="match status" value="1"/>
</dbReference>
<keyword evidence="12 16" id="KW-0704">Schiff base</keyword>
<dbReference type="PROSITE" id="PS01336">
    <property type="entry name" value="ADOMETDC"/>
    <property type="match status" value="1"/>
</dbReference>
<feature type="active site" description="Schiff-base intermediate with substrate; via pyruvic acid" evidence="17">
    <location>
        <position position="86"/>
    </location>
</feature>
<dbReference type="Pfam" id="PF01536">
    <property type="entry name" value="SAM_decarbox"/>
    <property type="match status" value="1"/>
</dbReference>
<evidence type="ECO:0000256" key="1">
    <source>
        <dbReference type="ARBA" id="ARBA00004911"/>
    </source>
</evidence>
<comment type="subunit">
    <text evidence="15">Forms a heterodimer with catalytically inactive AdoMetDC prozyme; heterodimerization is required to activate AdoMetDC.</text>
</comment>
<dbReference type="InterPro" id="IPR016067">
    <property type="entry name" value="S-AdoMet_deCO2ase_core"/>
</dbReference>
<dbReference type="PANTHER" id="PTHR11570:SF0">
    <property type="entry name" value="S-ADENOSYLMETHIONINE DECARBOXYLASE PROENZYME"/>
    <property type="match status" value="1"/>
</dbReference>
<name>A0A1G4I0X7_TRYEQ</name>
<dbReference type="Gene3D" id="3.30.360.50">
    <property type="entry name" value="S-adenosylmethionine decarboxylase"/>
    <property type="match status" value="1"/>
</dbReference>
<evidence type="ECO:0000313" key="21">
    <source>
        <dbReference type="EMBL" id="SCU65331.1"/>
    </source>
</evidence>
<evidence type="ECO:0000256" key="11">
    <source>
        <dbReference type="ARBA" id="ARBA00023239"/>
    </source>
</evidence>
<evidence type="ECO:0000256" key="4">
    <source>
        <dbReference type="ARBA" id="ARBA00020217"/>
    </source>
</evidence>
<dbReference type="EMBL" id="CZPT02000276">
    <property type="protein sequence ID" value="SCU65331.1"/>
    <property type="molecule type" value="Genomic_DNA"/>
</dbReference>
<feature type="chain" id="PRO_5042322973" description="S-adenosylmethionine decarboxylase beta chain" evidence="20">
    <location>
        <begin position="1"/>
        <end position="85"/>
    </location>
</feature>
<comment type="caution">
    <text evidence="21">The sequence shown here is derived from an EMBL/GenBank/DDBJ whole genome shotgun (WGS) entry which is preliminary data.</text>
</comment>
<dbReference type="PANTHER" id="PTHR11570">
    <property type="entry name" value="S-ADENOSYLMETHIONINE DECARBOXYLASE"/>
    <property type="match status" value="1"/>
</dbReference>
<evidence type="ECO:0000313" key="22">
    <source>
        <dbReference type="Proteomes" id="UP000195570"/>
    </source>
</evidence>
<dbReference type="InterPro" id="IPR018166">
    <property type="entry name" value="S-AdoMet_deCO2ase_CS"/>
</dbReference>
<dbReference type="GO" id="GO:0006597">
    <property type="term" value="P:spermine biosynthetic process"/>
    <property type="evidence" value="ECO:0007669"/>
    <property type="project" value="InterPro"/>
</dbReference>
<feature type="chain" id="PRO_5042322972" description="S-adenosylmethionine decarboxylase alpha chain" evidence="20">
    <location>
        <begin position="86"/>
        <end position="370"/>
    </location>
</feature>
<evidence type="ECO:0000256" key="12">
    <source>
        <dbReference type="ARBA" id="ARBA00023270"/>
    </source>
</evidence>
<dbReference type="SUPFAM" id="SSF56276">
    <property type="entry name" value="S-adenosylmethionine decarboxylase"/>
    <property type="match status" value="1"/>
</dbReference>
<evidence type="ECO:0000256" key="13">
    <source>
        <dbReference type="ARBA" id="ARBA00023317"/>
    </source>
</evidence>
<feature type="active site" description="Proton acceptor; for processing activity" evidence="17">
    <location>
        <position position="262"/>
    </location>
</feature>
<comment type="catalytic activity">
    <reaction evidence="14 16">
        <text>S-adenosyl-L-methionine + H(+) = S-adenosyl 3-(methylsulfanyl)propylamine + CO2</text>
        <dbReference type="Rhea" id="RHEA:15981"/>
        <dbReference type="ChEBI" id="CHEBI:15378"/>
        <dbReference type="ChEBI" id="CHEBI:16526"/>
        <dbReference type="ChEBI" id="CHEBI:57443"/>
        <dbReference type="ChEBI" id="CHEBI:59789"/>
        <dbReference type="EC" id="4.1.1.50"/>
    </reaction>
</comment>
<accession>A0A1G4I0X7</accession>
<keyword evidence="10 16" id="KW-0865">Zymogen</keyword>
<keyword evidence="11 16" id="KW-0456">Lyase</keyword>
<dbReference type="PIRSF" id="PIRSF001355">
    <property type="entry name" value="S-AdenosylMet_decarboxylase"/>
    <property type="match status" value="1"/>
</dbReference>
<feature type="active site" description="Proton donor; for catalytic activity" evidence="17">
    <location>
        <position position="100"/>
    </location>
</feature>
<evidence type="ECO:0000256" key="20">
    <source>
        <dbReference type="PIRSR" id="PIRSR001355-5"/>
    </source>
</evidence>
<dbReference type="VEuPathDB" id="TriTrypDB:TEOVI_000562300"/>
<feature type="site" description="Cleavage (non-hydrolytic); by autolysis" evidence="19">
    <location>
        <begin position="85"/>
        <end position="86"/>
    </location>
</feature>
<feature type="modified residue" description="Pyruvic acid (Ser); by autocatalysis" evidence="18">
    <location>
        <position position="86"/>
    </location>
</feature>
<evidence type="ECO:0000256" key="6">
    <source>
        <dbReference type="ARBA" id="ARBA00022793"/>
    </source>
</evidence>
<dbReference type="Gene3D" id="3.60.90.10">
    <property type="entry name" value="S-adenosylmethionine decarboxylase"/>
    <property type="match status" value="1"/>
</dbReference>
<evidence type="ECO:0000256" key="19">
    <source>
        <dbReference type="PIRSR" id="PIRSR001355-4"/>
    </source>
</evidence>
<evidence type="ECO:0000256" key="10">
    <source>
        <dbReference type="ARBA" id="ARBA00023145"/>
    </source>
</evidence>